<feature type="compositionally biased region" description="Basic and acidic residues" evidence="2">
    <location>
        <begin position="276"/>
        <end position="285"/>
    </location>
</feature>
<dbReference type="Proteomes" id="UP001497522">
    <property type="component" value="Chromosome 1"/>
</dbReference>
<evidence type="ECO:0000256" key="1">
    <source>
        <dbReference type="PROSITE-ProRule" id="PRU00042"/>
    </source>
</evidence>
<gene>
    <name evidence="4" type="ORF">CSSPJE1EN2_LOCUS478</name>
</gene>
<dbReference type="PANTHER" id="PTHR47068">
    <property type="entry name" value="OS02G0659100 PROTEIN"/>
    <property type="match status" value="1"/>
</dbReference>
<organism evidence="4 5">
    <name type="scientific">Sphagnum jensenii</name>
    <dbReference type="NCBI Taxonomy" id="128206"/>
    <lineage>
        <taxon>Eukaryota</taxon>
        <taxon>Viridiplantae</taxon>
        <taxon>Streptophyta</taxon>
        <taxon>Embryophyta</taxon>
        <taxon>Bryophyta</taxon>
        <taxon>Sphagnophytina</taxon>
        <taxon>Sphagnopsida</taxon>
        <taxon>Sphagnales</taxon>
        <taxon>Sphagnaceae</taxon>
        <taxon>Sphagnum</taxon>
    </lineage>
</organism>
<feature type="region of interest" description="Disordered" evidence="2">
    <location>
        <begin position="621"/>
        <end position="643"/>
    </location>
</feature>
<feature type="region of interest" description="Disordered" evidence="2">
    <location>
        <begin position="154"/>
        <end position="222"/>
    </location>
</feature>
<evidence type="ECO:0000259" key="3">
    <source>
        <dbReference type="PROSITE" id="PS50157"/>
    </source>
</evidence>
<feature type="compositionally biased region" description="Basic residues" evidence="2">
    <location>
        <begin position="168"/>
        <end position="178"/>
    </location>
</feature>
<dbReference type="PROSITE" id="PS50157">
    <property type="entry name" value="ZINC_FINGER_C2H2_2"/>
    <property type="match status" value="4"/>
</dbReference>
<dbReference type="SUPFAM" id="SSF57667">
    <property type="entry name" value="beta-beta-alpha zinc fingers"/>
    <property type="match status" value="2"/>
</dbReference>
<name>A0ABP1A476_9BRYO</name>
<feature type="domain" description="C2H2-type" evidence="3">
    <location>
        <begin position="337"/>
        <end position="364"/>
    </location>
</feature>
<keyword evidence="1" id="KW-0863">Zinc-finger</keyword>
<dbReference type="EMBL" id="OZ023702">
    <property type="protein sequence ID" value="CAK9857483.1"/>
    <property type="molecule type" value="Genomic_DNA"/>
</dbReference>
<dbReference type="InterPro" id="IPR013087">
    <property type="entry name" value="Znf_C2H2_type"/>
</dbReference>
<feature type="region of interest" description="Disordered" evidence="2">
    <location>
        <begin position="373"/>
        <end position="393"/>
    </location>
</feature>
<keyword evidence="5" id="KW-1185">Reference proteome</keyword>
<dbReference type="Pfam" id="PF13912">
    <property type="entry name" value="zf-C2H2_6"/>
    <property type="match status" value="4"/>
</dbReference>
<sequence length="915" mass="98476">MKFYSQFCSFVTIAWGSFNSVYSINKLEVFEVPLTGLCVCVFVHIRIFFWSSHHHVCRQCKREFSSGRALGGHMRAHGSLAMEDGNARVTWNNSSETVPKKAALSSGMGTTEESKLPISCTECEKKFGSMKALFGHMRCHPERDDTESIEAAYINGSSRQSSGPPGWRTKKRTKRTKQTVRSLQAVVTGGGGGGAAAAPEEEEEEEEEEPGPSSSSTPTETQVHKDIVFALMLLRPKRVAQLSHPPSLEQQQCKQEGSRSMNMAEKFKAPNVDNYKSTDCHDTHKQHQHQQYHRDPDDSKGKRHVEDAAEHAALISDGQDFDEMETGEQGGGMRMMYQCATCKRIFKSHQALGGHRASHKKVKGCFARTSVNDEEGFGRQQDQSTEDNNKENIPDEDFLKAEEQLLLPHEPQEPSHHSEEDAELPCDYLTVARGDNEEMLNAVRKSKGHECSICHRIFNSGQALGGHKRCHWGGGTGTAGPNEATTTVHNLNNNNAVVMLNGDQPGLQESHPIQGLPVPGGQQNKGMQEGIIDLNMPAPECIEEIVEEQIASASASGMAPPIDHHHPSYLPFPTFTTDSPAFIIQQPCSDPVEKCTQQQHIKFLGESMDTKVDKSLEPIASNGATDAGGNFRTGDAADQGVDPGMKGTDAGGDFRTGDAADQGMDPGMKGTAAVGDFRTGDAADQGMGPGMKGTVAVGDLRTGDAADQAMDQGMKGTDAVGDFRTGDAADQAMDQGMKGTDAVGDFRIGDATDHTMDQGMKGTDAVGDFRTGDAADQGMDQGMKGTDAVGDFRIGDATDHAMDQGMKGTDAVGDFRTGDAADQVMDQGMKGTELQHMKSCWGDSLDTKVDKSLEPITSVGATDGVGFRTGDADAMDQGMNTFSNTCDQGFTSLEHLSSHQNTHAAIMGPAPSLTA</sequence>
<dbReference type="PROSITE" id="PS00028">
    <property type="entry name" value="ZINC_FINGER_C2H2_1"/>
    <property type="match status" value="4"/>
</dbReference>
<reference evidence="4 5" key="1">
    <citation type="submission" date="2024-03" db="EMBL/GenBank/DDBJ databases">
        <authorList>
            <consortium name="ELIXIR-Norway"/>
            <consortium name="Elixir Norway"/>
        </authorList>
    </citation>
    <scope>NUCLEOTIDE SEQUENCE [LARGE SCALE GENOMIC DNA]</scope>
</reference>
<feature type="compositionally biased region" description="Acidic residues" evidence="2">
    <location>
        <begin position="199"/>
        <end position="210"/>
    </location>
</feature>
<feature type="domain" description="C2H2-type" evidence="3">
    <location>
        <begin position="449"/>
        <end position="476"/>
    </location>
</feature>
<feature type="region of interest" description="Disordered" evidence="2">
    <location>
        <begin position="272"/>
        <end position="302"/>
    </location>
</feature>
<dbReference type="PANTHER" id="PTHR47068:SF1">
    <property type="entry name" value="OS02G0659100 PROTEIN"/>
    <property type="match status" value="1"/>
</dbReference>
<keyword evidence="1" id="KW-0479">Metal-binding</keyword>
<keyword evidence="1" id="KW-0862">Zinc</keyword>
<protein>
    <recommendedName>
        <fullName evidence="3">C2H2-type domain-containing protein</fullName>
    </recommendedName>
</protein>
<feature type="domain" description="C2H2-type" evidence="3">
    <location>
        <begin position="118"/>
        <end position="145"/>
    </location>
</feature>
<dbReference type="InterPro" id="IPR036236">
    <property type="entry name" value="Znf_C2H2_sf"/>
</dbReference>
<dbReference type="Gene3D" id="3.30.160.60">
    <property type="entry name" value="Classic Zinc Finger"/>
    <property type="match status" value="1"/>
</dbReference>
<dbReference type="SMART" id="SM00355">
    <property type="entry name" value="ZnF_C2H2"/>
    <property type="match status" value="5"/>
</dbReference>
<feature type="domain" description="C2H2-type" evidence="3">
    <location>
        <begin position="55"/>
        <end position="77"/>
    </location>
</feature>
<proteinExistence type="predicted"/>
<evidence type="ECO:0000313" key="5">
    <source>
        <dbReference type="Proteomes" id="UP001497522"/>
    </source>
</evidence>
<evidence type="ECO:0000256" key="2">
    <source>
        <dbReference type="SAM" id="MobiDB-lite"/>
    </source>
</evidence>
<feature type="compositionally biased region" description="Basic and acidic residues" evidence="2">
    <location>
        <begin position="292"/>
        <end position="302"/>
    </location>
</feature>
<feature type="compositionally biased region" description="Low complexity" evidence="2">
    <location>
        <begin position="211"/>
        <end position="221"/>
    </location>
</feature>
<accession>A0ABP1A476</accession>
<evidence type="ECO:0000313" key="4">
    <source>
        <dbReference type="EMBL" id="CAK9857483.1"/>
    </source>
</evidence>